<protein>
    <submittedName>
        <fullName evidence="1">Uncharacterized protein</fullName>
    </submittedName>
</protein>
<name>A0A1Z5HWD6_9FIRM</name>
<dbReference type="RefSeq" id="WP_153802864.1">
    <property type="nucleotide sequence ID" value="NZ_BDGJ01000168.1"/>
</dbReference>
<dbReference type="AlphaFoldDB" id="A0A1Z5HWD6"/>
<sequence length="53" mass="6490">MADLAQLRRRRNHLIDEWVNAKENDKIKILVKIMDIDEQIEEDKKKSRKRNIM</sequence>
<gene>
    <name evidence="1" type="ORF">KKC1_29740</name>
</gene>
<evidence type="ECO:0000313" key="2">
    <source>
        <dbReference type="Proteomes" id="UP000197032"/>
    </source>
</evidence>
<comment type="caution">
    <text evidence="1">The sequence shown here is derived from an EMBL/GenBank/DDBJ whole genome shotgun (WGS) entry which is preliminary data.</text>
</comment>
<dbReference type="EMBL" id="BDGJ01000168">
    <property type="protein sequence ID" value="GAW93849.1"/>
    <property type="molecule type" value="Genomic_DNA"/>
</dbReference>
<keyword evidence="2" id="KW-1185">Reference proteome</keyword>
<dbReference type="Proteomes" id="UP000197032">
    <property type="component" value="Unassembled WGS sequence"/>
</dbReference>
<accession>A0A1Z5HWD6</accession>
<dbReference type="OrthoDB" id="1725689at2"/>
<reference evidence="2" key="1">
    <citation type="journal article" date="2017" name="Appl. Environ. Microbiol.">
        <title>Genomic analysis of Calderihabitans maritimus KKC1, a thermophilic hydrogenogenic carboxydotrophic bacterium isolated from marine sediment.</title>
        <authorList>
            <person name="Omae K."/>
            <person name="Yoneda Y."/>
            <person name="Fukuyama Y."/>
            <person name="Yoshida T."/>
            <person name="Sako Y."/>
        </authorList>
    </citation>
    <scope>NUCLEOTIDE SEQUENCE [LARGE SCALE GENOMIC DNA]</scope>
    <source>
        <strain evidence="2">KKC1</strain>
    </source>
</reference>
<evidence type="ECO:0000313" key="1">
    <source>
        <dbReference type="EMBL" id="GAW93849.1"/>
    </source>
</evidence>
<organism evidence="1 2">
    <name type="scientific">Calderihabitans maritimus</name>
    <dbReference type="NCBI Taxonomy" id="1246530"/>
    <lineage>
        <taxon>Bacteria</taxon>
        <taxon>Bacillati</taxon>
        <taxon>Bacillota</taxon>
        <taxon>Clostridia</taxon>
        <taxon>Neomoorellales</taxon>
        <taxon>Calderihabitantaceae</taxon>
        <taxon>Calderihabitans</taxon>
    </lineage>
</organism>
<proteinExistence type="predicted"/>